<feature type="region of interest" description="Disordered" evidence="7">
    <location>
        <begin position="131"/>
        <end position="152"/>
    </location>
</feature>
<evidence type="ECO:0000256" key="3">
    <source>
        <dbReference type="ARBA" id="ARBA00022691"/>
    </source>
</evidence>
<dbReference type="Gene3D" id="2.170.270.10">
    <property type="entry name" value="SET domain"/>
    <property type="match status" value="1"/>
</dbReference>
<reference evidence="9" key="1">
    <citation type="submission" date="2021-01" db="EMBL/GenBank/DDBJ databases">
        <authorList>
            <person name="Kaushik A."/>
        </authorList>
    </citation>
    <scope>NUCLEOTIDE SEQUENCE</scope>
    <source>
        <strain evidence="9">Type strain: AG8-Rh-89/</strain>
    </source>
</reference>
<dbReference type="AlphaFoldDB" id="A0A8H3DKJ9"/>
<keyword evidence="2" id="KW-0808">Transferase</keyword>
<accession>A0A8H3DKJ9</accession>
<organism evidence="9 10">
    <name type="scientific">Rhizoctonia solani</name>
    <dbReference type="NCBI Taxonomy" id="456999"/>
    <lineage>
        <taxon>Eukaryota</taxon>
        <taxon>Fungi</taxon>
        <taxon>Dikarya</taxon>
        <taxon>Basidiomycota</taxon>
        <taxon>Agaricomycotina</taxon>
        <taxon>Agaricomycetes</taxon>
        <taxon>Cantharellales</taxon>
        <taxon>Ceratobasidiaceae</taxon>
        <taxon>Rhizoctonia</taxon>
    </lineage>
</organism>
<evidence type="ECO:0000259" key="8">
    <source>
        <dbReference type="PROSITE" id="PS50280"/>
    </source>
</evidence>
<dbReference type="Proteomes" id="UP000663850">
    <property type="component" value="Unassembled WGS sequence"/>
</dbReference>
<feature type="compositionally biased region" description="Polar residues" evidence="7">
    <location>
        <begin position="131"/>
        <end position="148"/>
    </location>
</feature>
<keyword evidence="3" id="KW-0949">S-adenosyl-L-methionine</keyword>
<dbReference type="SUPFAM" id="SSF82199">
    <property type="entry name" value="SET domain"/>
    <property type="match status" value="1"/>
</dbReference>
<protein>
    <recommendedName>
        <fullName evidence="5">Histone-lysine N-methyltransferase SET5</fullName>
    </recommendedName>
    <alternativeName>
        <fullName evidence="4">SET domain-containing protein 5</fullName>
    </alternativeName>
</protein>
<dbReference type="GO" id="GO:0042799">
    <property type="term" value="F:histone H4K20 methyltransferase activity"/>
    <property type="evidence" value="ECO:0007669"/>
    <property type="project" value="TreeGrafter"/>
</dbReference>
<evidence type="ECO:0000313" key="10">
    <source>
        <dbReference type="Proteomes" id="UP000663850"/>
    </source>
</evidence>
<evidence type="ECO:0000256" key="6">
    <source>
        <dbReference type="ARBA" id="ARBA00048619"/>
    </source>
</evidence>
<dbReference type="PANTHER" id="PTHR46402">
    <property type="entry name" value="SET AND MYND DOMAIN-CONTAINING PROTEIN 5"/>
    <property type="match status" value="1"/>
</dbReference>
<dbReference type="SMART" id="SM00317">
    <property type="entry name" value="SET"/>
    <property type="match status" value="1"/>
</dbReference>
<feature type="compositionally biased region" description="Basic and acidic residues" evidence="7">
    <location>
        <begin position="380"/>
        <end position="392"/>
    </location>
</feature>
<dbReference type="EMBL" id="CAJMWZ010007291">
    <property type="protein sequence ID" value="CAE6535227.1"/>
    <property type="molecule type" value="Genomic_DNA"/>
</dbReference>
<comment type="catalytic activity">
    <reaction evidence="6">
        <text>L-lysyl-[histone] + S-adenosyl-L-methionine = N(6)-methyl-L-lysyl-[histone] + S-adenosyl-L-homocysteine + H(+)</text>
        <dbReference type="Rhea" id="RHEA:10024"/>
        <dbReference type="Rhea" id="RHEA-COMP:9845"/>
        <dbReference type="Rhea" id="RHEA-COMP:9846"/>
        <dbReference type="ChEBI" id="CHEBI:15378"/>
        <dbReference type="ChEBI" id="CHEBI:29969"/>
        <dbReference type="ChEBI" id="CHEBI:57856"/>
        <dbReference type="ChEBI" id="CHEBI:59789"/>
        <dbReference type="ChEBI" id="CHEBI:61929"/>
    </reaction>
    <physiologicalReaction direction="left-to-right" evidence="6">
        <dbReference type="Rhea" id="RHEA:10025"/>
    </physiologicalReaction>
</comment>
<dbReference type="InterPro" id="IPR046341">
    <property type="entry name" value="SET_dom_sf"/>
</dbReference>
<dbReference type="GO" id="GO:0032259">
    <property type="term" value="P:methylation"/>
    <property type="evidence" value="ECO:0007669"/>
    <property type="project" value="UniProtKB-KW"/>
</dbReference>
<evidence type="ECO:0000256" key="7">
    <source>
        <dbReference type="SAM" id="MobiDB-lite"/>
    </source>
</evidence>
<gene>
    <name evidence="9" type="ORF">RDB_LOCUS138761</name>
</gene>
<sequence length="403" mass="44774">MGVVPTDNELTGTVRSLRTSNSGLGIPKLLATLLSSQPEWSVSEKRLRKVIQRLKSEEETNFHPTSSLNSALDVSKYSNKLKPILFGPEKGKGLVATQDIDAGEVLWREDPFVYAPPWEIYEAQMAGTASWQDETRSNLTKGKGTSNKLGDESPLSKDAIWDTYRSFATLRNDQRWSHTSENDLARSQLENTFRRLHTVLINALYLQHSESQEDVTFDSTNTGSIPAPSRSAAHTKQLKRLLRVPIPEATLNSLFSWDGLMEGLGKMSLNLEAHGGLFPLHSHLNHACRPNVSIRHISPDGSTNSILHSPNPSRITVIAASLIPAGVELVVSYVDPSLDLRSRRRELRAWDFGICQCGRCLEEENSNSNTEHPEISGNRTKIEGGDERDVGQLEDELRGFLSV</sequence>
<proteinExistence type="predicted"/>
<feature type="domain" description="SET" evidence="8">
    <location>
        <begin position="79"/>
        <end position="334"/>
    </location>
</feature>
<evidence type="ECO:0000256" key="2">
    <source>
        <dbReference type="ARBA" id="ARBA00022679"/>
    </source>
</evidence>
<feature type="region of interest" description="Disordered" evidence="7">
    <location>
        <begin position="363"/>
        <end position="392"/>
    </location>
</feature>
<dbReference type="CDD" id="cd20071">
    <property type="entry name" value="SET_SMYD"/>
    <property type="match status" value="1"/>
</dbReference>
<evidence type="ECO:0000256" key="4">
    <source>
        <dbReference type="ARBA" id="ARBA00042380"/>
    </source>
</evidence>
<evidence type="ECO:0000256" key="1">
    <source>
        <dbReference type="ARBA" id="ARBA00022603"/>
    </source>
</evidence>
<dbReference type="InterPro" id="IPR001214">
    <property type="entry name" value="SET_dom"/>
</dbReference>
<dbReference type="Pfam" id="PF00856">
    <property type="entry name" value="SET"/>
    <property type="match status" value="1"/>
</dbReference>
<dbReference type="GO" id="GO:0045814">
    <property type="term" value="P:negative regulation of gene expression, epigenetic"/>
    <property type="evidence" value="ECO:0007669"/>
    <property type="project" value="TreeGrafter"/>
</dbReference>
<evidence type="ECO:0000256" key="5">
    <source>
        <dbReference type="ARBA" id="ARBA00044528"/>
    </source>
</evidence>
<keyword evidence="1" id="KW-0489">Methyltransferase</keyword>
<comment type="caution">
    <text evidence="9">The sequence shown here is derived from an EMBL/GenBank/DDBJ whole genome shotgun (WGS) entry which is preliminary data.</text>
</comment>
<evidence type="ECO:0000313" key="9">
    <source>
        <dbReference type="EMBL" id="CAE6535227.1"/>
    </source>
</evidence>
<name>A0A8H3DKJ9_9AGAM</name>
<dbReference type="PROSITE" id="PS50280">
    <property type="entry name" value="SET"/>
    <property type="match status" value="1"/>
</dbReference>
<dbReference type="PANTHER" id="PTHR46402:SF2">
    <property type="entry name" value="HISTONE-LYSINE N-TRIMETHYLTRANSFERASE SMYD5"/>
    <property type="match status" value="1"/>
</dbReference>